<sequence length="80" mass="8400">MLAQLLAFLGAPSAEELVDFGHHIADRVLADRSGAGGPRVLFGGGVWIDAAHGGLTDAFRDVAAEVYMSEATTVRFAEEV</sequence>
<organism evidence="1 2">
    <name type="scientific">Miscanthus lutarioriparius</name>
    <dbReference type="NCBI Taxonomy" id="422564"/>
    <lineage>
        <taxon>Eukaryota</taxon>
        <taxon>Viridiplantae</taxon>
        <taxon>Streptophyta</taxon>
        <taxon>Embryophyta</taxon>
        <taxon>Tracheophyta</taxon>
        <taxon>Spermatophyta</taxon>
        <taxon>Magnoliopsida</taxon>
        <taxon>Liliopsida</taxon>
        <taxon>Poales</taxon>
        <taxon>Poaceae</taxon>
        <taxon>PACMAD clade</taxon>
        <taxon>Panicoideae</taxon>
        <taxon>Andropogonodae</taxon>
        <taxon>Andropogoneae</taxon>
        <taxon>Saccharinae</taxon>
        <taxon>Miscanthus</taxon>
    </lineage>
</organism>
<proteinExistence type="predicted"/>
<comment type="caution">
    <text evidence="1">The sequence shown here is derived from an EMBL/GenBank/DDBJ whole genome shotgun (WGS) entry which is preliminary data.</text>
</comment>
<dbReference type="InterPro" id="IPR042178">
    <property type="entry name" value="Serpin_sf_1"/>
</dbReference>
<dbReference type="EMBL" id="CAJGYO010000009">
    <property type="protein sequence ID" value="CAD6253453.1"/>
    <property type="molecule type" value="Genomic_DNA"/>
</dbReference>
<dbReference type="Proteomes" id="UP000604825">
    <property type="component" value="Unassembled WGS sequence"/>
</dbReference>
<evidence type="ECO:0000313" key="1">
    <source>
        <dbReference type="EMBL" id="CAD6253453.1"/>
    </source>
</evidence>
<reference evidence="1" key="1">
    <citation type="submission" date="2020-10" db="EMBL/GenBank/DDBJ databases">
        <authorList>
            <person name="Han B."/>
            <person name="Lu T."/>
            <person name="Zhao Q."/>
            <person name="Huang X."/>
            <person name="Zhao Y."/>
        </authorList>
    </citation>
    <scope>NUCLEOTIDE SEQUENCE</scope>
</reference>
<protein>
    <submittedName>
        <fullName evidence="1">Uncharacterized protein</fullName>
    </submittedName>
</protein>
<dbReference type="AlphaFoldDB" id="A0A811QBG4"/>
<accession>A0A811QBG4</accession>
<dbReference type="OrthoDB" id="685982at2759"/>
<dbReference type="Gene3D" id="3.30.497.10">
    <property type="entry name" value="Antithrombin, subunit I, domain 2"/>
    <property type="match status" value="1"/>
</dbReference>
<name>A0A811QBG4_9POAL</name>
<gene>
    <name evidence="1" type="ORF">NCGR_LOCUS37078</name>
</gene>
<evidence type="ECO:0000313" key="2">
    <source>
        <dbReference type="Proteomes" id="UP000604825"/>
    </source>
</evidence>
<keyword evidence="2" id="KW-1185">Reference proteome</keyword>